<dbReference type="AlphaFoldDB" id="A0A2J6RZ96"/>
<evidence type="ECO:0000313" key="2">
    <source>
        <dbReference type="Proteomes" id="UP000235786"/>
    </source>
</evidence>
<protein>
    <submittedName>
        <fullName evidence="1">Uncharacterized protein</fullName>
    </submittedName>
</protein>
<organism evidence="1 2">
    <name type="scientific">Hyaloscypha variabilis (strain UAMH 11265 / GT02V1 / F)</name>
    <name type="common">Meliniomyces variabilis</name>
    <dbReference type="NCBI Taxonomy" id="1149755"/>
    <lineage>
        <taxon>Eukaryota</taxon>
        <taxon>Fungi</taxon>
        <taxon>Dikarya</taxon>
        <taxon>Ascomycota</taxon>
        <taxon>Pezizomycotina</taxon>
        <taxon>Leotiomycetes</taxon>
        <taxon>Helotiales</taxon>
        <taxon>Hyaloscyphaceae</taxon>
        <taxon>Hyaloscypha</taxon>
        <taxon>Hyaloscypha variabilis</taxon>
    </lineage>
</organism>
<gene>
    <name evidence="1" type="ORF">L207DRAFT_578799</name>
</gene>
<name>A0A2J6RZ96_HYAVF</name>
<dbReference type="OrthoDB" id="3554132at2759"/>
<dbReference type="Proteomes" id="UP000235786">
    <property type="component" value="Unassembled WGS sequence"/>
</dbReference>
<reference evidence="1 2" key="1">
    <citation type="submission" date="2016-04" db="EMBL/GenBank/DDBJ databases">
        <title>A degradative enzymes factory behind the ericoid mycorrhizal symbiosis.</title>
        <authorList>
            <consortium name="DOE Joint Genome Institute"/>
            <person name="Martino E."/>
            <person name="Morin E."/>
            <person name="Grelet G."/>
            <person name="Kuo A."/>
            <person name="Kohler A."/>
            <person name="Daghino S."/>
            <person name="Barry K."/>
            <person name="Choi C."/>
            <person name="Cichocki N."/>
            <person name="Clum A."/>
            <person name="Copeland A."/>
            <person name="Hainaut M."/>
            <person name="Haridas S."/>
            <person name="Labutti K."/>
            <person name="Lindquist E."/>
            <person name="Lipzen A."/>
            <person name="Khouja H.-R."/>
            <person name="Murat C."/>
            <person name="Ohm R."/>
            <person name="Olson A."/>
            <person name="Spatafora J."/>
            <person name="Veneault-Fourrey C."/>
            <person name="Henrissat B."/>
            <person name="Grigoriev I."/>
            <person name="Martin F."/>
            <person name="Perotto S."/>
        </authorList>
    </citation>
    <scope>NUCLEOTIDE SEQUENCE [LARGE SCALE GENOMIC DNA]</scope>
    <source>
        <strain evidence="1 2">F</strain>
    </source>
</reference>
<accession>A0A2J6RZ96</accession>
<keyword evidence="2" id="KW-1185">Reference proteome</keyword>
<evidence type="ECO:0000313" key="1">
    <source>
        <dbReference type="EMBL" id="PMD43842.1"/>
    </source>
</evidence>
<proteinExistence type="predicted"/>
<sequence length="276" mass="31187">MDLLKCHQAGGACSHNCVLHLDGYRHPVVVIGLNTTKSPAGEDTINVTFVQMTKSCPTPATPGSPIGHNNQERSRYWLRTNNENLEVCTHLLTAHVFTLPSDRFLTYTKGQNAKAYDRRLDRGSWERLARRFNLSHLGKQCYVQGLGESWFRWGVSGIGNLDDICFKIGKDKPMTLEQAISWFWPCNYCFCFACLDCGGSIFSVRRPPELQTFLIDSSSPTFIQLGAPVIQYFRNLNGILFLLDSYPSLHLNFGYFEIGGQIAFLVQLRRVLACYS</sequence>
<dbReference type="EMBL" id="KZ613941">
    <property type="protein sequence ID" value="PMD43842.1"/>
    <property type="molecule type" value="Genomic_DNA"/>
</dbReference>